<dbReference type="PANTHER" id="PTHR30561:SF1">
    <property type="entry name" value="MULTIDRUG TRANSPORTER EMRE"/>
    <property type="match status" value="1"/>
</dbReference>
<dbReference type="Gene3D" id="1.10.3730.20">
    <property type="match status" value="1"/>
</dbReference>
<comment type="caution">
    <text evidence="9">The sequence shown here is derived from an EMBL/GenBank/DDBJ whole genome shotgun (WGS) entry which is preliminary data.</text>
</comment>
<dbReference type="InterPro" id="IPR037185">
    <property type="entry name" value="EmrE-like"/>
</dbReference>
<name>A0A3L8P469_9ACTN</name>
<protein>
    <submittedName>
        <fullName evidence="9">QacE family quaternary ammonium compound efflux SMR transporter</fullName>
    </submittedName>
</protein>
<keyword evidence="6 8" id="KW-0472">Membrane</keyword>
<evidence type="ECO:0000256" key="7">
    <source>
        <dbReference type="RuleBase" id="RU003942"/>
    </source>
</evidence>
<keyword evidence="2" id="KW-0813">Transport</keyword>
<sequence length="127" mass="13180">MWTAGPLLVVAIAIEVGATAVLPRAKGFTDPFWAAVVLGGYAVSIWLLAVIVRYMDVSVVYAIWSGAGTAAIAVVGVLVLGERLDLVKVVALTLIIVGVVVLNLHGAHHRPSGRTAGVAEVQDLSVE</sequence>
<evidence type="ECO:0000313" key="10">
    <source>
        <dbReference type="Proteomes" id="UP000281708"/>
    </source>
</evidence>
<dbReference type="OrthoDB" id="21828at2"/>
<dbReference type="EMBL" id="RDBE01000007">
    <property type="protein sequence ID" value="RLV49339.1"/>
    <property type="molecule type" value="Genomic_DNA"/>
</dbReference>
<dbReference type="Proteomes" id="UP000281708">
    <property type="component" value="Unassembled WGS sequence"/>
</dbReference>
<evidence type="ECO:0000256" key="2">
    <source>
        <dbReference type="ARBA" id="ARBA00022448"/>
    </source>
</evidence>
<evidence type="ECO:0000256" key="3">
    <source>
        <dbReference type="ARBA" id="ARBA00022475"/>
    </source>
</evidence>
<organism evidence="9 10">
    <name type="scientific">Nocardioides mangrovicus</name>
    <dbReference type="NCBI Taxonomy" id="2478913"/>
    <lineage>
        <taxon>Bacteria</taxon>
        <taxon>Bacillati</taxon>
        <taxon>Actinomycetota</taxon>
        <taxon>Actinomycetes</taxon>
        <taxon>Propionibacteriales</taxon>
        <taxon>Nocardioidaceae</taxon>
        <taxon>Nocardioides</taxon>
    </lineage>
</organism>
<dbReference type="InterPro" id="IPR000390">
    <property type="entry name" value="Small_drug/metabolite_transptr"/>
</dbReference>
<feature type="transmembrane region" description="Helical" evidence="8">
    <location>
        <begin position="59"/>
        <end position="80"/>
    </location>
</feature>
<dbReference type="SUPFAM" id="SSF103481">
    <property type="entry name" value="Multidrug resistance efflux transporter EmrE"/>
    <property type="match status" value="1"/>
</dbReference>
<dbReference type="AlphaFoldDB" id="A0A3L8P469"/>
<keyword evidence="3" id="KW-1003">Cell membrane</keyword>
<accession>A0A3L8P469</accession>
<dbReference type="Pfam" id="PF00893">
    <property type="entry name" value="Multi_Drug_Res"/>
    <property type="match status" value="1"/>
</dbReference>
<evidence type="ECO:0000256" key="5">
    <source>
        <dbReference type="ARBA" id="ARBA00022989"/>
    </source>
</evidence>
<dbReference type="PANTHER" id="PTHR30561">
    <property type="entry name" value="SMR FAMILY PROTON-DEPENDENT DRUG EFFLUX TRANSPORTER SUGE"/>
    <property type="match status" value="1"/>
</dbReference>
<gene>
    <name evidence="9" type="ORF">D9V37_12425</name>
</gene>
<evidence type="ECO:0000256" key="4">
    <source>
        <dbReference type="ARBA" id="ARBA00022692"/>
    </source>
</evidence>
<feature type="transmembrane region" description="Helical" evidence="8">
    <location>
        <begin position="33"/>
        <end position="52"/>
    </location>
</feature>
<evidence type="ECO:0000313" key="9">
    <source>
        <dbReference type="EMBL" id="RLV49339.1"/>
    </source>
</evidence>
<comment type="subcellular location">
    <subcellularLocation>
        <location evidence="1 7">Cell membrane</location>
        <topology evidence="1 7">Multi-pass membrane protein</topology>
    </subcellularLocation>
</comment>
<dbReference type="RefSeq" id="WP_121806441.1">
    <property type="nucleotide sequence ID" value="NZ_RDBE01000007.1"/>
</dbReference>
<keyword evidence="5 8" id="KW-1133">Transmembrane helix</keyword>
<evidence type="ECO:0000256" key="6">
    <source>
        <dbReference type="ARBA" id="ARBA00023136"/>
    </source>
</evidence>
<reference evidence="9 10" key="1">
    <citation type="submission" date="2018-10" db="EMBL/GenBank/DDBJ databases">
        <title>Marmoricola sp. 4Q3S-7 whole genome shotgun sequence.</title>
        <authorList>
            <person name="Li F."/>
        </authorList>
    </citation>
    <scope>NUCLEOTIDE SEQUENCE [LARGE SCALE GENOMIC DNA]</scope>
    <source>
        <strain evidence="9 10">4Q3S-7</strain>
    </source>
</reference>
<evidence type="ECO:0000256" key="1">
    <source>
        <dbReference type="ARBA" id="ARBA00004651"/>
    </source>
</evidence>
<keyword evidence="4 7" id="KW-0812">Transmembrane</keyword>
<dbReference type="GO" id="GO:0022857">
    <property type="term" value="F:transmembrane transporter activity"/>
    <property type="evidence" value="ECO:0007669"/>
    <property type="project" value="InterPro"/>
</dbReference>
<evidence type="ECO:0000256" key="8">
    <source>
        <dbReference type="SAM" id="Phobius"/>
    </source>
</evidence>
<feature type="transmembrane region" description="Helical" evidence="8">
    <location>
        <begin position="86"/>
        <end position="104"/>
    </location>
</feature>
<dbReference type="InterPro" id="IPR045324">
    <property type="entry name" value="Small_multidrug_res"/>
</dbReference>
<proteinExistence type="inferred from homology"/>
<dbReference type="GO" id="GO:0005886">
    <property type="term" value="C:plasma membrane"/>
    <property type="evidence" value="ECO:0007669"/>
    <property type="project" value="UniProtKB-SubCell"/>
</dbReference>
<comment type="similarity">
    <text evidence="7">Belongs to the drug/metabolite transporter (DMT) superfamily. Small multidrug resistance (SMR) (TC 2.A.7.1) family.</text>
</comment>
<keyword evidence="10" id="KW-1185">Reference proteome</keyword>